<name>A0AAV5UW95_9BILA</name>
<accession>A0AAV5UW95</accession>
<dbReference type="AlphaFoldDB" id="A0AAV5UW95"/>
<protein>
    <submittedName>
        <fullName evidence="2">Uncharacterized protein</fullName>
    </submittedName>
</protein>
<feature type="region of interest" description="Disordered" evidence="1">
    <location>
        <begin position="263"/>
        <end position="290"/>
    </location>
</feature>
<reference evidence="2" key="1">
    <citation type="submission" date="2023-10" db="EMBL/GenBank/DDBJ databases">
        <title>Genome assembly of Pristionchus species.</title>
        <authorList>
            <person name="Yoshida K."/>
            <person name="Sommer R.J."/>
        </authorList>
    </citation>
    <scope>NUCLEOTIDE SEQUENCE</scope>
    <source>
        <strain evidence="2">RS5133</strain>
    </source>
</reference>
<comment type="caution">
    <text evidence="2">The sequence shown here is derived from an EMBL/GenBank/DDBJ whole genome shotgun (WGS) entry which is preliminary data.</text>
</comment>
<gene>
    <name evidence="2" type="ORF">PFISCL1PPCAC_1732</name>
</gene>
<dbReference type="EMBL" id="BTSY01000001">
    <property type="protein sequence ID" value="GMT10435.1"/>
    <property type="molecule type" value="Genomic_DNA"/>
</dbReference>
<evidence type="ECO:0000313" key="2">
    <source>
        <dbReference type="EMBL" id="GMT10435.1"/>
    </source>
</evidence>
<keyword evidence="3" id="KW-1185">Reference proteome</keyword>
<sequence>MDTREELLYRRVQLTAFSFLQILDLVLMGLQSETGKSALGLRTSLSVESVLGISLDGSLEVNNSLVLLSGGLLGSTEVVEVGGRETGLNSLGLLERSHSSRVVLAVVLLDTEKMECVGVLGVNFDCLLEVLGGLTLQFRLLLELGKASQDQGVPFVRSSRSGCGLNSEGLLRVILSLVEEVEDLIVVLAKLGLLEENTGNAPLDLSVVTRHSLGEGAMGLLESLSRLDVTVLGGTLECVLDGADGNLVPLRLLGQFLVGESDSGSGNLDSGKAGGDTSESRCGTAEHPFT</sequence>
<feature type="non-terminal residue" evidence="2">
    <location>
        <position position="290"/>
    </location>
</feature>
<dbReference type="Proteomes" id="UP001432322">
    <property type="component" value="Unassembled WGS sequence"/>
</dbReference>
<evidence type="ECO:0000256" key="1">
    <source>
        <dbReference type="SAM" id="MobiDB-lite"/>
    </source>
</evidence>
<proteinExistence type="predicted"/>
<organism evidence="2 3">
    <name type="scientific">Pristionchus fissidentatus</name>
    <dbReference type="NCBI Taxonomy" id="1538716"/>
    <lineage>
        <taxon>Eukaryota</taxon>
        <taxon>Metazoa</taxon>
        <taxon>Ecdysozoa</taxon>
        <taxon>Nematoda</taxon>
        <taxon>Chromadorea</taxon>
        <taxon>Rhabditida</taxon>
        <taxon>Rhabditina</taxon>
        <taxon>Diplogasteromorpha</taxon>
        <taxon>Diplogasteroidea</taxon>
        <taxon>Neodiplogasteridae</taxon>
        <taxon>Pristionchus</taxon>
    </lineage>
</organism>
<evidence type="ECO:0000313" key="3">
    <source>
        <dbReference type="Proteomes" id="UP001432322"/>
    </source>
</evidence>